<sequence>MEAGVISVILILIVLEVILSADNALILGVLVQKLPVHLRRKALFYGILGAYVLRGLALLFAALVIKLWWVQALGAAYLLYIALKHFLKPEEAHAPPPLEATAAQFWKVVAQVELMDLAFAVDSVLVAVALSDKLWVIYTGVFLGILALRMLASLVVTLLDRYPRFKHLAYVVVGLAGVKLAIGGWDKLAKEALHRPELALGLDKEAFSLLILAVLLLGSLWALRKPVPQTP</sequence>
<evidence type="ECO:0000256" key="3">
    <source>
        <dbReference type="ARBA" id="ARBA00022692"/>
    </source>
</evidence>
<dbReference type="PATRIC" id="fig|271.14.peg.2425"/>
<comment type="subcellular location">
    <subcellularLocation>
        <location evidence="1">Membrane</location>
        <topology evidence="1">Multi-pass membrane protein</topology>
    </subcellularLocation>
</comment>
<evidence type="ECO:0000256" key="4">
    <source>
        <dbReference type="ARBA" id="ARBA00022989"/>
    </source>
</evidence>
<dbReference type="PANTHER" id="PTHR30238:SF4">
    <property type="entry name" value="SLL1022 PROTEIN"/>
    <property type="match status" value="1"/>
</dbReference>
<dbReference type="EMBL" id="LHCI01000106">
    <property type="protein sequence ID" value="KOX91144.1"/>
    <property type="molecule type" value="Genomic_DNA"/>
</dbReference>
<feature type="transmembrane region" description="Helical" evidence="6">
    <location>
        <begin position="206"/>
        <end position="223"/>
    </location>
</feature>
<proteinExistence type="inferred from homology"/>
<evidence type="ECO:0000256" key="5">
    <source>
        <dbReference type="ARBA" id="ARBA00023136"/>
    </source>
</evidence>
<feature type="transmembrane region" description="Helical" evidence="6">
    <location>
        <begin position="135"/>
        <end position="156"/>
    </location>
</feature>
<protein>
    <submittedName>
        <fullName evidence="7">Integral membrane protein TerC family protein</fullName>
    </submittedName>
</protein>
<evidence type="ECO:0000256" key="6">
    <source>
        <dbReference type="SAM" id="Phobius"/>
    </source>
</evidence>
<dbReference type="InterPro" id="IPR005496">
    <property type="entry name" value="Integral_membrane_TerC"/>
</dbReference>
<name>A0A0N0BMK7_THEAQ</name>
<evidence type="ECO:0000313" key="7">
    <source>
        <dbReference type="EMBL" id="KOX91144.1"/>
    </source>
</evidence>
<accession>A0A0N0BMK7</accession>
<evidence type="ECO:0000313" key="8">
    <source>
        <dbReference type="Proteomes" id="UP000037685"/>
    </source>
</evidence>
<dbReference type="AlphaFoldDB" id="A0A0N0BMK7"/>
<dbReference type="RefSeq" id="WP_053768533.1">
    <property type="nucleotide sequence ID" value="NZ_LHCI01000106.1"/>
</dbReference>
<feature type="transmembrane region" description="Helical" evidence="6">
    <location>
        <begin position="6"/>
        <end position="30"/>
    </location>
</feature>
<keyword evidence="4 6" id="KW-1133">Transmembrane helix</keyword>
<dbReference type="NCBIfam" id="TIGR03716">
    <property type="entry name" value="R_switched_YkoY"/>
    <property type="match status" value="1"/>
</dbReference>
<organism evidence="7 8">
    <name type="scientific">Thermus aquaticus</name>
    <dbReference type="NCBI Taxonomy" id="271"/>
    <lineage>
        <taxon>Bacteria</taxon>
        <taxon>Thermotogati</taxon>
        <taxon>Deinococcota</taxon>
        <taxon>Deinococci</taxon>
        <taxon>Thermales</taxon>
        <taxon>Thermaceae</taxon>
        <taxon>Thermus</taxon>
    </lineage>
</organism>
<dbReference type="Proteomes" id="UP000037685">
    <property type="component" value="Unassembled WGS sequence"/>
</dbReference>
<dbReference type="Pfam" id="PF03741">
    <property type="entry name" value="TerC"/>
    <property type="match status" value="1"/>
</dbReference>
<evidence type="ECO:0000256" key="1">
    <source>
        <dbReference type="ARBA" id="ARBA00004141"/>
    </source>
</evidence>
<evidence type="ECO:0000256" key="2">
    <source>
        <dbReference type="ARBA" id="ARBA00007511"/>
    </source>
</evidence>
<keyword evidence="3 6" id="KW-0812">Transmembrane</keyword>
<feature type="transmembrane region" description="Helical" evidence="6">
    <location>
        <begin position="42"/>
        <end position="62"/>
    </location>
</feature>
<gene>
    <name evidence="7" type="ORF">BVI061214_02348</name>
</gene>
<keyword evidence="5 6" id="KW-0472">Membrane</keyword>
<dbReference type="PANTHER" id="PTHR30238">
    <property type="entry name" value="MEMBRANE BOUND PREDICTED REDOX MODULATOR"/>
    <property type="match status" value="1"/>
</dbReference>
<dbReference type="GO" id="GO:0016020">
    <property type="term" value="C:membrane"/>
    <property type="evidence" value="ECO:0007669"/>
    <property type="project" value="UniProtKB-SubCell"/>
</dbReference>
<dbReference type="InterPro" id="IPR022493">
    <property type="entry name" value="CHP03716_TM_YkoY"/>
</dbReference>
<feature type="transmembrane region" description="Helical" evidence="6">
    <location>
        <begin position="168"/>
        <end position="186"/>
    </location>
</feature>
<reference evidence="7 8" key="1">
    <citation type="submission" date="2015-07" db="EMBL/GenBank/DDBJ databases">
        <authorList>
            <person name="Noorani M."/>
        </authorList>
    </citation>
    <scope>NUCLEOTIDE SEQUENCE [LARGE SCALE GENOMIC DNA]</scope>
    <source>
        <strain evidence="8">ATCC 25104 / DSM 625 / JCM 10724 / NBRC 103206 / NCIMB 11243 / YT-1</strain>
    </source>
</reference>
<comment type="similarity">
    <text evidence="2">Belongs to the TerC family.</text>
</comment>
<comment type="caution">
    <text evidence="7">The sequence shown here is derived from an EMBL/GenBank/DDBJ whole genome shotgun (WGS) entry which is preliminary data.</text>
</comment>